<sequence>MGTKRTYRAHFRTWLRQNWDAPAQRERTARDMKNVSRHSLRRIGPAVLYLDRYGYDKRTGQFSSFEYALHLPLVSLHVNLSRPRLAPGVLSLSAPQFRLRTSTPSRPSVGLMLGTVHVWNYPYGSSREWGFSVGQISQKRFLFMVANAGESAPDQPRWSLGWLLWNRKAAW</sequence>
<evidence type="ECO:0000313" key="1">
    <source>
        <dbReference type="EMBL" id="OLV20202.1"/>
    </source>
</evidence>
<keyword evidence="2" id="KW-1185">Reference proteome</keyword>
<reference evidence="1 2" key="1">
    <citation type="submission" date="2017-01" db="EMBL/GenBank/DDBJ databases">
        <title>Genome Analysis of Deinococcus marmoris KOPRI26562.</title>
        <authorList>
            <person name="Kim J.H."/>
            <person name="Oh H.-M."/>
        </authorList>
    </citation>
    <scope>NUCLEOTIDE SEQUENCE [LARGE SCALE GENOMIC DNA]</scope>
    <source>
        <strain evidence="1 2">KOPRI26562</strain>
    </source>
</reference>
<gene>
    <name evidence="1" type="ORF">BOO71_0000634</name>
</gene>
<dbReference type="AlphaFoldDB" id="A0A1U7P4V5"/>
<proteinExistence type="predicted"/>
<accession>A0A1U7P4V5</accession>
<name>A0A1U7P4V5_9DEIO</name>
<protein>
    <submittedName>
        <fullName evidence="1">Uncharacterized protein</fullName>
    </submittedName>
</protein>
<dbReference type="Proteomes" id="UP000186607">
    <property type="component" value="Unassembled WGS sequence"/>
</dbReference>
<organism evidence="1 2">
    <name type="scientific">Deinococcus marmoris</name>
    <dbReference type="NCBI Taxonomy" id="249408"/>
    <lineage>
        <taxon>Bacteria</taxon>
        <taxon>Thermotogati</taxon>
        <taxon>Deinococcota</taxon>
        <taxon>Deinococci</taxon>
        <taxon>Deinococcales</taxon>
        <taxon>Deinococcaceae</taxon>
        <taxon>Deinococcus</taxon>
    </lineage>
</organism>
<evidence type="ECO:0000313" key="2">
    <source>
        <dbReference type="Proteomes" id="UP000186607"/>
    </source>
</evidence>
<comment type="caution">
    <text evidence="1">The sequence shown here is derived from an EMBL/GenBank/DDBJ whole genome shotgun (WGS) entry which is preliminary data.</text>
</comment>
<dbReference type="STRING" id="249408.BOO71_0000634"/>
<dbReference type="EMBL" id="MSTI01000007">
    <property type="protein sequence ID" value="OLV20202.1"/>
    <property type="molecule type" value="Genomic_DNA"/>
</dbReference>